<comment type="caution">
    <text evidence="1">The sequence shown here is derived from an EMBL/GenBank/DDBJ whole genome shotgun (WGS) entry which is preliminary data.</text>
</comment>
<evidence type="ECO:0000313" key="2">
    <source>
        <dbReference type="Proteomes" id="UP000478183"/>
    </source>
</evidence>
<name>A0A6L6J328_9RHOB</name>
<protein>
    <submittedName>
        <fullName evidence="1">LacI family DNA-binding transcriptional regulator</fullName>
    </submittedName>
</protein>
<dbReference type="EMBL" id="WMIE01000001">
    <property type="protein sequence ID" value="MTH76330.1"/>
    <property type="molecule type" value="Genomic_DNA"/>
</dbReference>
<evidence type="ECO:0000313" key="1">
    <source>
        <dbReference type="EMBL" id="MTH76330.1"/>
    </source>
</evidence>
<accession>A0A6L6J328</accession>
<proteinExistence type="predicted"/>
<dbReference type="Proteomes" id="UP000478183">
    <property type="component" value="Unassembled WGS sequence"/>
</dbReference>
<reference evidence="1 2" key="1">
    <citation type="submission" date="2019-11" db="EMBL/GenBank/DDBJ databases">
        <authorList>
            <person name="Dong K."/>
        </authorList>
    </citation>
    <scope>NUCLEOTIDE SEQUENCE [LARGE SCALE GENOMIC DNA]</scope>
    <source>
        <strain evidence="1 2">NBRC 111993</strain>
    </source>
</reference>
<organism evidence="1 2">
    <name type="scientific">Paracoccus aestuariivivens</name>
    <dbReference type="NCBI Taxonomy" id="1820333"/>
    <lineage>
        <taxon>Bacteria</taxon>
        <taxon>Pseudomonadati</taxon>
        <taxon>Pseudomonadota</taxon>
        <taxon>Alphaproteobacteria</taxon>
        <taxon>Rhodobacterales</taxon>
        <taxon>Paracoccaceae</taxon>
        <taxon>Paracoccus</taxon>
    </lineage>
</organism>
<gene>
    <name evidence="1" type="ORF">GL286_01145</name>
</gene>
<dbReference type="GO" id="GO:0003677">
    <property type="term" value="F:DNA binding"/>
    <property type="evidence" value="ECO:0007669"/>
    <property type="project" value="UniProtKB-KW"/>
</dbReference>
<keyword evidence="1" id="KW-0238">DNA-binding</keyword>
<keyword evidence="2" id="KW-1185">Reference proteome</keyword>
<dbReference type="AlphaFoldDB" id="A0A6L6J328"/>
<dbReference type="OrthoDB" id="7771904at2"/>
<sequence length="110" mass="11842">MSAPGNFMWRGRSYVGLRSVARAAGVTTHTVSYHLNRHGHLERLQVQPGGNAGACGKPVRVFGRVWPSRTALAAYVGRSDSRVSHWMRAGRGDLLLSALMAADARQGVTA</sequence>
<dbReference type="RefSeq" id="WP_155093714.1">
    <property type="nucleotide sequence ID" value="NZ_WMIE01000001.1"/>
</dbReference>